<dbReference type="InterPro" id="IPR012349">
    <property type="entry name" value="Split_barrel_FMN-bd"/>
</dbReference>
<comment type="caution">
    <text evidence="3">The sequence shown here is derived from an EMBL/GenBank/DDBJ whole genome shotgun (WGS) entry which is preliminary data.</text>
</comment>
<sequence>MHRSESPALHPAATTTETPLAASGPMAKLWELICDIRFAMFTTHHRNGHLHSRPMTTQNSRDDQDTRLWFFMSRQGEPLEELTADPSVNIAYAHPGKDRYVSISGTAVVVEDLARKKALWSKMAEAWFPGGPTDPDLALVRVDISHADFWDVQENKLVQLFEMGKAALTGTTPRLGEHGEVHVN</sequence>
<dbReference type="Gene3D" id="2.30.110.10">
    <property type="entry name" value="Electron Transport, Fmn-binding Protein, Chain A"/>
    <property type="match status" value="1"/>
</dbReference>
<organism evidence="3 4">
    <name type="scientific">Ideonella lacteola</name>
    <dbReference type="NCBI Taxonomy" id="2984193"/>
    <lineage>
        <taxon>Bacteria</taxon>
        <taxon>Pseudomonadati</taxon>
        <taxon>Pseudomonadota</taxon>
        <taxon>Betaproteobacteria</taxon>
        <taxon>Burkholderiales</taxon>
        <taxon>Sphaerotilaceae</taxon>
        <taxon>Ideonella</taxon>
    </lineage>
</organism>
<evidence type="ECO:0000313" key="3">
    <source>
        <dbReference type="EMBL" id="MEK8033652.1"/>
    </source>
</evidence>
<keyword evidence="4" id="KW-1185">Reference proteome</keyword>
<name>A0ABU9BUK4_9BURK</name>
<dbReference type="InterPro" id="IPR038725">
    <property type="entry name" value="YdaG_split_barrel_FMN-bd"/>
</dbReference>
<dbReference type="EMBL" id="JBBUTG010000019">
    <property type="protein sequence ID" value="MEK8033652.1"/>
    <property type="molecule type" value="Genomic_DNA"/>
</dbReference>
<feature type="region of interest" description="Disordered" evidence="1">
    <location>
        <begin position="1"/>
        <end position="20"/>
    </location>
</feature>
<dbReference type="RefSeq" id="WP_341428077.1">
    <property type="nucleotide sequence ID" value="NZ_JBBUTG010000019.1"/>
</dbReference>
<dbReference type="PANTHER" id="PTHR34818:SF1">
    <property type="entry name" value="PROTEIN BLI-3"/>
    <property type="match status" value="1"/>
</dbReference>
<evidence type="ECO:0000256" key="1">
    <source>
        <dbReference type="SAM" id="MobiDB-lite"/>
    </source>
</evidence>
<evidence type="ECO:0000313" key="4">
    <source>
        <dbReference type="Proteomes" id="UP001371218"/>
    </source>
</evidence>
<feature type="compositionally biased region" description="Low complexity" evidence="1">
    <location>
        <begin position="7"/>
        <end position="20"/>
    </location>
</feature>
<protein>
    <submittedName>
        <fullName evidence="3">Pyridoxamine 5'-phosphate oxidase family protein</fullName>
    </submittedName>
</protein>
<dbReference type="InterPro" id="IPR052917">
    <property type="entry name" value="Stress-Dev_Protein"/>
</dbReference>
<proteinExistence type="predicted"/>
<dbReference type="Proteomes" id="UP001371218">
    <property type="component" value="Unassembled WGS sequence"/>
</dbReference>
<evidence type="ECO:0000259" key="2">
    <source>
        <dbReference type="Pfam" id="PF16242"/>
    </source>
</evidence>
<gene>
    <name evidence="3" type="ORF">AACH06_22750</name>
</gene>
<dbReference type="SUPFAM" id="SSF50475">
    <property type="entry name" value="FMN-binding split barrel"/>
    <property type="match status" value="1"/>
</dbReference>
<reference evidence="3 4" key="1">
    <citation type="submission" date="2024-04" db="EMBL/GenBank/DDBJ databases">
        <title>Novel species of the genus Ideonella isolated from streams.</title>
        <authorList>
            <person name="Lu H."/>
        </authorList>
    </citation>
    <scope>NUCLEOTIDE SEQUENCE [LARGE SCALE GENOMIC DNA]</scope>
    <source>
        <strain evidence="3 4">DXS29W</strain>
    </source>
</reference>
<feature type="domain" description="General stress protein FMN-binding split barrel" evidence="2">
    <location>
        <begin position="26"/>
        <end position="173"/>
    </location>
</feature>
<dbReference type="PANTHER" id="PTHR34818">
    <property type="entry name" value="PROTEIN BLI-3"/>
    <property type="match status" value="1"/>
</dbReference>
<dbReference type="Pfam" id="PF16242">
    <property type="entry name" value="Pyrid_ox_like"/>
    <property type="match status" value="1"/>
</dbReference>
<accession>A0ABU9BUK4</accession>